<organism evidence="4 5">
    <name type="scientific">Rhodanobacter lycopersici</name>
    <dbReference type="NCBI Taxonomy" id="3162487"/>
    <lineage>
        <taxon>Bacteria</taxon>
        <taxon>Pseudomonadati</taxon>
        <taxon>Pseudomonadota</taxon>
        <taxon>Gammaproteobacteria</taxon>
        <taxon>Lysobacterales</taxon>
        <taxon>Rhodanobacteraceae</taxon>
        <taxon>Rhodanobacter</taxon>
    </lineage>
</organism>
<dbReference type="InterPro" id="IPR038670">
    <property type="entry name" value="HslJ-like_sf"/>
</dbReference>
<dbReference type="Gene3D" id="2.40.128.270">
    <property type="match status" value="1"/>
</dbReference>
<dbReference type="EMBL" id="JBFOHK010000001">
    <property type="protein sequence ID" value="MEW9571483.1"/>
    <property type="molecule type" value="Genomic_DNA"/>
</dbReference>
<dbReference type="PANTHER" id="PTHR35535:SF1">
    <property type="entry name" value="HEAT SHOCK PROTEIN HSLJ"/>
    <property type="match status" value="1"/>
</dbReference>
<evidence type="ECO:0000259" key="2">
    <source>
        <dbReference type="Pfam" id="PF03724"/>
    </source>
</evidence>
<dbReference type="Proteomes" id="UP001556220">
    <property type="component" value="Unassembled WGS sequence"/>
</dbReference>
<dbReference type="RefSeq" id="WP_367853521.1">
    <property type="nucleotide sequence ID" value="NZ_JBFOHK010000001.1"/>
</dbReference>
<sequence length="274" mass="29667">MRIHLLLLPLALAACASTPAASSTRATPARRAAPGTASGATTPDAALLSGYHWQLTQATDRYGQRIDALFVRPDKPLQLDFGSDRISVRNSCNGMGGGYRIVNGQLVVGPMMHTMMACANFALNRLDSLIGVRLSIRPTITTTRSGGTPLLQLRTTAGDTLVFTGIPTPETRYGGPGVTEYLEVAPQAVPCNHPRMPSSQCLDVREVHYDANGLKTSTPGNWHLLLQPIEGYTHEPGVHNILRVTRYTLKHRPPDTPTAAYVLDTVIESELVRH</sequence>
<proteinExistence type="predicted"/>
<dbReference type="PANTHER" id="PTHR35535">
    <property type="entry name" value="HEAT SHOCK PROTEIN HSLJ"/>
    <property type="match status" value="1"/>
</dbReference>
<feature type="signal peptide" evidence="1">
    <location>
        <begin position="1"/>
        <end position="20"/>
    </location>
</feature>
<evidence type="ECO:0000256" key="1">
    <source>
        <dbReference type="SAM" id="SignalP"/>
    </source>
</evidence>
<evidence type="ECO:0000259" key="3">
    <source>
        <dbReference type="Pfam" id="PF14302"/>
    </source>
</evidence>
<gene>
    <name evidence="4" type="ORF">ABQJ54_06955</name>
</gene>
<dbReference type="InterPro" id="IPR005184">
    <property type="entry name" value="DUF306_Meta_HslJ"/>
</dbReference>
<dbReference type="InterPro" id="IPR053147">
    <property type="entry name" value="Hsp_HslJ-like"/>
</dbReference>
<protein>
    <submittedName>
        <fullName evidence="4">DUF4377 domain-containing protein</fullName>
    </submittedName>
</protein>
<feature type="domain" description="DUF4377" evidence="3">
    <location>
        <begin position="183"/>
        <end position="268"/>
    </location>
</feature>
<reference evidence="4 5" key="1">
    <citation type="submission" date="2024-06" db="EMBL/GenBank/DDBJ databases">
        <authorList>
            <person name="Woo H."/>
        </authorList>
    </citation>
    <scope>NUCLEOTIDE SEQUENCE [LARGE SCALE GENOMIC DNA]</scope>
    <source>
        <strain evidence="4 5">Si-c</strain>
    </source>
</reference>
<dbReference type="Pfam" id="PF03724">
    <property type="entry name" value="META"/>
    <property type="match status" value="1"/>
</dbReference>
<dbReference type="PROSITE" id="PS51257">
    <property type="entry name" value="PROKAR_LIPOPROTEIN"/>
    <property type="match status" value="1"/>
</dbReference>
<evidence type="ECO:0000313" key="5">
    <source>
        <dbReference type="Proteomes" id="UP001556220"/>
    </source>
</evidence>
<comment type="caution">
    <text evidence="4">The sequence shown here is derived from an EMBL/GenBank/DDBJ whole genome shotgun (WGS) entry which is preliminary data.</text>
</comment>
<name>A0ABV3QCC2_9GAMM</name>
<dbReference type="Pfam" id="PF14302">
    <property type="entry name" value="DUF4377"/>
    <property type="match status" value="1"/>
</dbReference>
<dbReference type="InterPro" id="IPR025485">
    <property type="entry name" value="DUF4377"/>
</dbReference>
<feature type="chain" id="PRO_5046908363" evidence="1">
    <location>
        <begin position="21"/>
        <end position="274"/>
    </location>
</feature>
<feature type="domain" description="DUF306" evidence="2">
    <location>
        <begin position="48"/>
        <end position="161"/>
    </location>
</feature>
<accession>A0ABV3QCC2</accession>
<keyword evidence="5" id="KW-1185">Reference proteome</keyword>
<evidence type="ECO:0000313" key="4">
    <source>
        <dbReference type="EMBL" id="MEW9571483.1"/>
    </source>
</evidence>
<keyword evidence="1" id="KW-0732">Signal</keyword>